<gene>
    <name evidence="2" type="ORF">HV819_05450</name>
</gene>
<feature type="transmembrane region" description="Helical" evidence="1">
    <location>
        <begin position="322"/>
        <end position="340"/>
    </location>
</feature>
<evidence type="ECO:0008006" key="4">
    <source>
        <dbReference type="Google" id="ProtNLM"/>
    </source>
</evidence>
<accession>A0ABX2N9P6</accession>
<sequence length="542" mass="62347">MLNKRFRQLFIKNFREENLKYLPNTKVYGYPNDYVLRILLILVIYGFYLGVGFSIFMFLAFVYLKNGDEFSYFMSSSLVISFFALILSINDLITDYSRSKEITILRTMPIKESEIYLSKFFAKILSSFEVFLFYILMGIVYFYIDGFKAIRLIGYVINFLPMIVIPILLMSLIIMIIMRFSNIRSYSNIFKFIGYGISLLLIGFVYFYAFRSNSGDAFSKIGKIFISSDSILSYLFIHTRIYAKSLNASFISFIGYSLVLYLYFAILIFISEKISSKIYLDSFSELRQKKRDKKQGLVKSSQNSKIIAICRKDFKSLISTPVYVYPVLSSMIIFTIFWGFGASGFLDMIKTLDFSNKDLYLIFIIGGFVFRYFISANDVAINSSLSREGEGLYQTLTYPIAPRDNVLGRLISINLLNTILNIGLCIILSLLTKVDFLASLSLFIGFTLASLLSSMQGILMDSKSVNIHWEREKDLTRGSSANIGYYLASGIILLIVGVFSFLIYNLTNIYVAFLFIFILIILVIKFLYMACIRSYRNGFYDV</sequence>
<feature type="transmembrane region" description="Helical" evidence="1">
    <location>
        <begin position="38"/>
        <end position="64"/>
    </location>
</feature>
<comment type="caution">
    <text evidence="2">The sequence shown here is derived from an EMBL/GenBank/DDBJ whole genome shotgun (WGS) entry which is preliminary data.</text>
</comment>
<keyword evidence="3" id="KW-1185">Reference proteome</keyword>
<feature type="transmembrane region" description="Helical" evidence="1">
    <location>
        <begin position="189"/>
        <end position="209"/>
    </location>
</feature>
<feature type="transmembrane region" description="Helical" evidence="1">
    <location>
        <begin position="120"/>
        <end position="144"/>
    </location>
</feature>
<keyword evidence="1" id="KW-0812">Transmembrane</keyword>
<proteinExistence type="predicted"/>
<feature type="transmembrane region" description="Helical" evidence="1">
    <location>
        <begin position="250"/>
        <end position="270"/>
    </location>
</feature>
<evidence type="ECO:0000256" key="1">
    <source>
        <dbReference type="SAM" id="Phobius"/>
    </source>
</evidence>
<feature type="transmembrane region" description="Helical" evidence="1">
    <location>
        <begin position="436"/>
        <end position="462"/>
    </location>
</feature>
<dbReference type="RefSeq" id="WP_176269690.1">
    <property type="nucleotide sequence ID" value="NZ_JABVBA010000004.1"/>
</dbReference>
<name>A0ABX2N9P6_9FIRM</name>
<keyword evidence="1" id="KW-0472">Membrane</keyword>
<reference evidence="2 3" key="1">
    <citation type="submission" date="2020-06" db="EMBL/GenBank/DDBJ databases">
        <title>Anaerococcus sp. nov., isolated form swine feces.</title>
        <authorList>
            <person name="Yu S."/>
        </authorList>
    </citation>
    <scope>NUCLEOTIDE SEQUENCE [LARGE SCALE GENOMIC DNA]</scope>
    <source>
        <strain evidence="2 3">AGMB00486</strain>
    </source>
</reference>
<keyword evidence="1" id="KW-1133">Transmembrane helix</keyword>
<feature type="transmembrane region" description="Helical" evidence="1">
    <location>
        <begin position="483"/>
        <end position="503"/>
    </location>
</feature>
<feature type="transmembrane region" description="Helical" evidence="1">
    <location>
        <begin position="360"/>
        <end position="385"/>
    </location>
</feature>
<feature type="transmembrane region" description="Helical" evidence="1">
    <location>
        <begin position="70"/>
        <end position="90"/>
    </location>
</feature>
<dbReference type="Proteomes" id="UP000540919">
    <property type="component" value="Unassembled WGS sequence"/>
</dbReference>
<feature type="transmembrane region" description="Helical" evidence="1">
    <location>
        <begin position="509"/>
        <end position="528"/>
    </location>
</feature>
<evidence type="ECO:0000313" key="3">
    <source>
        <dbReference type="Proteomes" id="UP000540919"/>
    </source>
</evidence>
<dbReference type="EMBL" id="JABVBA010000004">
    <property type="protein sequence ID" value="NVF11432.1"/>
    <property type="molecule type" value="Genomic_DNA"/>
</dbReference>
<feature type="transmembrane region" description="Helical" evidence="1">
    <location>
        <begin position="406"/>
        <end position="430"/>
    </location>
</feature>
<evidence type="ECO:0000313" key="2">
    <source>
        <dbReference type="EMBL" id="NVF11432.1"/>
    </source>
</evidence>
<protein>
    <recommendedName>
        <fullName evidence="4">ABC transporter permease</fullName>
    </recommendedName>
</protein>
<feature type="transmembrane region" description="Helical" evidence="1">
    <location>
        <begin position="156"/>
        <end position="177"/>
    </location>
</feature>
<organism evidence="2 3">
    <name type="scientific">Anaerococcus faecalis</name>
    <dbReference type="NCBI Taxonomy" id="2742993"/>
    <lineage>
        <taxon>Bacteria</taxon>
        <taxon>Bacillati</taxon>
        <taxon>Bacillota</taxon>
        <taxon>Tissierellia</taxon>
        <taxon>Tissierellales</taxon>
        <taxon>Peptoniphilaceae</taxon>
        <taxon>Anaerococcus</taxon>
    </lineage>
</organism>